<evidence type="ECO:0000256" key="6">
    <source>
        <dbReference type="ARBA" id="ARBA00023077"/>
    </source>
</evidence>
<proteinExistence type="inferred from homology"/>
<dbReference type="Pfam" id="PF00593">
    <property type="entry name" value="TonB_dep_Rec_b-barrel"/>
    <property type="match status" value="1"/>
</dbReference>
<sequence>MKHKYWLEAVLLCGVMQSAPAQSILKNKDEKELSLLLNEVVVTGTGTEHYLKDAPVQTEVLTGKALEQYQARSIDDLLSGLSPSLTFHDGDMGSHIQLNGLNNDYILIMINGKRMNGDIGGQNDLNQLNPANIERIEIVKGAASSLYGSDAIAGVINIITKRSREKMELTSTTRVGEHGDVRQSASFGFGYGKLKSVTGINFRHTDGWRNTDMQWDQNQLKPGSTMLTVNRSSNYTLSENLEWQVNRKLNLTAEGTYYERWVMRTHGPWKYLPNDFYYRNYTFAAGSRYKLNGRNYLTADLSYGRYGYFYDYKLKDITDYFKDGDRITYYPGQRIKQSIQQQVLAQVKGIFYFGDRHILNTGIEYQYNRLESPHHIAGDIASVYTLAAYAQEEWTATSNLILTAGVRGTQHKETGLNLSPKVSALYKAGNFNLRASYAMGFKAPTIKELYYEHTGSIGGSSLTAYHGNTDLKAQTSQYTSISVEYAGNKFQASLTGYANFIRNMIELVEIKVTPEEKLLEIEKSKKYTNLTKARIYGIDFTFNYRPTKDIMLGGGYSYADPKAQYAADTGDNYMKFLYIDATSNHNATLNATWQHTWRCYRLGLGVYGRYQSTRHYVNDNDADGFQTWRINTAHTLMKMRHWTLTMNIGVDNLFNYVDRTPFGRNRATSTPGRNFYASVLIKFKNGGEAK</sequence>
<dbReference type="GO" id="GO:0044718">
    <property type="term" value="P:siderophore transmembrane transport"/>
    <property type="evidence" value="ECO:0007669"/>
    <property type="project" value="TreeGrafter"/>
</dbReference>
<dbReference type="InterPro" id="IPR037066">
    <property type="entry name" value="Plug_dom_sf"/>
</dbReference>
<keyword evidence="9 10" id="KW-0998">Cell outer membrane</keyword>
<dbReference type="InterPro" id="IPR036942">
    <property type="entry name" value="Beta-barrel_TonB_sf"/>
</dbReference>
<dbReference type="GO" id="GO:0009279">
    <property type="term" value="C:cell outer membrane"/>
    <property type="evidence" value="ECO:0007669"/>
    <property type="project" value="UniProtKB-SubCell"/>
</dbReference>
<keyword evidence="8 14" id="KW-0675">Receptor</keyword>
<dbReference type="EMBL" id="LRGC01000008">
    <property type="protein sequence ID" value="KWR54524.1"/>
    <property type="molecule type" value="Genomic_DNA"/>
</dbReference>
<dbReference type="InterPro" id="IPR012910">
    <property type="entry name" value="Plug_dom"/>
</dbReference>
<reference evidence="14 15" key="1">
    <citation type="journal article" date="2016" name="BMC Genomics">
        <title>Type VI secretion systems of human gut Bacteroidales segregate into three genetic architectures, two of which are contained on mobile genetic elements.</title>
        <authorList>
            <person name="Coyne M.J."/>
            <person name="Roelofs K.G."/>
            <person name="Comstock L.E."/>
        </authorList>
    </citation>
    <scope>NUCLEOTIDE SEQUENCE [LARGE SCALE GENOMIC DNA]</scope>
    <source>
        <strain evidence="14 15">CL09T03C01</strain>
    </source>
</reference>
<dbReference type="RefSeq" id="WP_060385976.1">
    <property type="nucleotide sequence ID" value="NZ_LRGC01000008.1"/>
</dbReference>
<evidence type="ECO:0000256" key="10">
    <source>
        <dbReference type="PROSITE-ProRule" id="PRU01360"/>
    </source>
</evidence>
<comment type="subcellular location">
    <subcellularLocation>
        <location evidence="1 10">Cell outer membrane</location>
        <topology evidence="1 10">Multi-pass membrane protein</topology>
    </subcellularLocation>
</comment>
<dbReference type="InterPro" id="IPR000531">
    <property type="entry name" value="Beta-barrel_TonB"/>
</dbReference>
<feature type="domain" description="TonB-dependent receptor-like beta-barrel" evidence="12">
    <location>
        <begin position="234"/>
        <end position="653"/>
    </location>
</feature>
<evidence type="ECO:0000256" key="3">
    <source>
        <dbReference type="ARBA" id="ARBA00022452"/>
    </source>
</evidence>
<accession>A0A125MFM8</accession>
<evidence type="ECO:0000259" key="13">
    <source>
        <dbReference type="Pfam" id="PF07715"/>
    </source>
</evidence>
<keyword evidence="5" id="KW-0732">Signal</keyword>
<dbReference type="Pfam" id="PF07715">
    <property type="entry name" value="Plug"/>
    <property type="match status" value="1"/>
</dbReference>
<dbReference type="STRING" id="46506.AA415_02058"/>
<evidence type="ECO:0000313" key="15">
    <source>
        <dbReference type="Proteomes" id="UP000056419"/>
    </source>
</evidence>
<dbReference type="GO" id="GO:0015344">
    <property type="term" value="F:siderophore uptake transmembrane transporter activity"/>
    <property type="evidence" value="ECO:0007669"/>
    <property type="project" value="TreeGrafter"/>
</dbReference>
<dbReference type="Gene3D" id="2.40.170.20">
    <property type="entry name" value="TonB-dependent receptor, beta-barrel domain"/>
    <property type="match status" value="1"/>
</dbReference>
<dbReference type="PANTHER" id="PTHR30069">
    <property type="entry name" value="TONB-DEPENDENT OUTER MEMBRANE RECEPTOR"/>
    <property type="match status" value="1"/>
</dbReference>
<evidence type="ECO:0000259" key="12">
    <source>
        <dbReference type="Pfam" id="PF00593"/>
    </source>
</evidence>
<evidence type="ECO:0000256" key="9">
    <source>
        <dbReference type="ARBA" id="ARBA00023237"/>
    </source>
</evidence>
<keyword evidence="2 10" id="KW-0813">Transport</keyword>
<evidence type="ECO:0000256" key="7">
    <source>
        <dbReference type="ARBA" id="ARBA00023136"/>
    </source>
</evidence>
<evidence type="ECO:0000256" key="4">
    <source>
        <dbReference type="ARBA" id="ARBA00022692"/>
    </source>
</evidence>
<name>A0A125MFM8_BACSE</name>
<evidence type="ECO:0000256" key="5">
    <source>
        <dbReference type="ARBA" id="ARBA00022729"/>
    </source>
</evidence>
<evidence type="ECO:0000256" key="1">
    <source>
        <dbReference type="ARBA" id="ARBA00004571"/>
    </source>
</evidence>
<dbReference type="PROSITE" id="PS52016">
    <property type="entry name" value="TONB_DEPENDENT_REC_3"/>
    <property type="match status" value="1"/>
</dbReference>
<dbReference type="PANTHER" id="PTHR30069:SF29">
    <property type="entry name" value="HEMOGLOBIN AND HEMOGLOBIN-HAPTOGLOBIN-BINDING PROTEIN 1-RELATED"/>
    <property type="match status" value="1"/>
</dbReference>
<comment type="similarity">
    <text evidence="10 11">Belongs to the TonB-dependent receptor family.</text>
</comment>
<protein>
    <submittedName>
        <fullName evidence="14">Colicin I receptor</fullName>
    </submittedName>
</protein>
<dbReference type="Gene3D" id="2.170.130.10">
    <property type="entry name" value="TonB-dependent receptor, plug domain"/>
    <property type="match status" value="1"/>
</dbReference>
<keyword evidence="15" id="KW-1185">Reference proteome</keyword>
<keyword evidence="7 10" id="KW-0472">Membrane</keyword>
<evidence type="ECO:0000256" key="8">
    <source>
        <dbReference type="ARBA" id="ARBA00023170"/>
    </source>
</evidence>
<evidence type="ECO:0000313" key="14">
    <source>
        <dbReference type="EMBL" id="KWR54524.1"/>
    </source>
</evidence>
<comment type="caution">
    <text evidence="14">The sequence shown here is derived from an EMBL/GenBank/DDBJ whole genome shotgun (WGS) entry which is preliminary data.</text>
</comment>
<evidence type="ECO:0000256" key="11">
    <source>
        <dbReference type="RuleBase" id="RU003357"/>
    </source>
</evidence>
<dbReference type="AlphaFoldDB" id="A0A125MFM8"/>
<dbReference type="InterPro" id="IPR039426">
    <property type="entry name" value="TonB-dep_rcpt-like"/>
</dbReference>
<feature type="domain" description="TonB-dependent receptor plug" evidence="13">
    <location>
        <begin position="52"/>
        <end position="155"/>
    </location>
</feature>
<dbReference type="Proteomes" id="UP000056419">
    <property type="component" value="Unassembled WGS sequence"/>
</dbReference>
<keyword evidence="3 10" id="KW-1134">Transmembrane beta strand</keyword>
<keyword evidence="6 11" id="KW-0798">TonB box</keyword>
<dbReference type="PATRIC" id="fig|46506.5.peg.2204"/>
<keyword evidence="4 10" id="KW-0812">Transmembrane</keyword>
<dbReference type="SUPFAM" id="SSF56935">
    <property type="entry name" value="Porins"/>
    <property type="match status" value="1"/>
</dbReference>
<organism evidence="14 15">
    <name type="scientific">Bacteroides stercoris</name>
    <dbReference type="NCBI Taxonomy" id="46506"/>
    <lineage>
        <taxon>Bacteria</taxon>
        <taxon>Pseudomonadati</taxon>
        <taxon>Bacteroidota</taxon>
        <taxon>Bacteroidia</taxon>
        <taxon>Bacteroidales</taxon>
        <taxon>Bacteroidaceae</taxon>
        <taxon>Bacteroides</taxon>
    </lineage>
</organism>
<evidence type="ECO:0000256" key="2">
    <source>
        <dbReference type="ARBA" id="ARBA00022448"/>
    </source>
</evidence>
<gene>
    <name evidence="14" type="primary">cirA_6</name>
    <name evidence="14" type="ORF">AA415_02058</name>
</gene>
<dbReference type="CDD" id="cd01347">
    <property type="entry name" value="ligand_gated_channel"/>
    <property type="match status" value="1"/>
</dbReference>